<dbReference type="PANTHER" id="PTHR33112">
    <property type="entry name" value="DOMAIN PROTEIN, PUTATIVE-RELATED"/>
    <property type="match status" value="1"/>
</dbReference>
<sequence length="822" mass="93478">MMTRKFHLSADDAKVNVIKANINKCCPLCDRSISFRSSHERLVRSKAQIQLYQKLCFHDACEKCTSMPHGPLCGVCRHMRLSHVVCCGMCGCDTDRPESGTGCRADSCENLHHISHVRLPFGSYDQLQQRSRYCEICSVFAPDVERLKRVYDFDRDDKIYLNVANKCSLLEKVKFGFSITLRVGSLKTGPPDILYHGTADERQWNKLISLDIPAKHINWERVSHWLPDCDINDSADHRDSCHLEPPESILPGFRVIDTEQQCVIIAPPFCRYATLSYVWGETKGSVQALVSNAKSLEVPGSLSRTGVSLSPVIRDAITACRHLKIRYLWVDQLCILQDEDMAKKALHLNAMGDIYGYSYVTLVDLVGTNADHGLCGVDSRQRVRRWSAKIQGLYFLGKSDPSEVLVADSKWMTRGWTFQETLLSSRLLLFSDTKLIYECSGRNCVIDDECGRAWPRKRVKIPLGSYQDIVRDYTKRTFSYESDILRGFAGILHAGFGSDHYFGVPLGEFTKSLSWYTENGDYPRRVTETGNDVFPSWSWSSTTSSVRFFKSSRVTRTVTVAIFAIPSHQDETQAFKVIMDTPGFVNGGEPEISYSFHISWALLLIQAWRQGCFLEKIPTELDDSRMTWVDCEFIIHRIWRYPKDINQDARGTDPQASTVRNFHSKFPAPLQSECEPGCIMVYTQSLRLRVVPATEGYDEPNLQDQQGQMIAWLLPQTADWSSITNTPNGRTSKFDVIALSFDADPDGLEHHDTYKSWKAYSGHGDLTWYDSSGEVLPFVEKPRMLLMVLKTENGVSKRVALAETWLRVWIHAKPQFQTFILA</sequence>
<dbReference type="PANTHER" id="PTHR33112:SF1">
    <property type="entry name" value="HETEROKARYON INCOMPATIBILITY DOMAIN-CONTAINING PROTEIN"/>
    <property type="match status" value="1"/>
</dbReference>
<dbReference type="Proteomes" id="UP000184304">
    <property type="component" value="Unassembled WGS sequence"/>
</dbReference>
<dbReference type="VEuPathDB" id="FungiDB:ASPTUDRAFT_860141"/>
<dbReference type="InterPro" id="IPR010730">
    <property type="entry name" value="HET"/>
</dbReference>
<dbReference type="OMA" id="TWLRVWI"/>
<organism evidence="2 3">
    <name type="scientific">Aspergillus tubingensis (strain CBS 134.48)</name>
    <dbReference type="NCBI Taxonomy" id="767770"/>
    <lineage>
        <taxon>Eukaryota</taxon>
        <taxon>Fungi</taxon>
        <taxon>Dikarya</taxon>
        <taxon>Ascomycota</taxon>
        <taxon>Pezizomycotina</taxon>
        <taxon>Eurotiomycetes</taxon>
        <taxon>Eurotiomycetidae</taxon>
        <taxon>Eurotiales</taxon>
        <taxon>Aspergillaceae</taxon>
        <taxon>Aspergillus</taxon>
        <taxon>Aspergillus subgen. Circumdati</taxon>
    </lineage>
</organism>
<dbReference type="STRING" id="767770.A0A1L9MUG5"/>
<dbReference type="Pfam" id="PF06985">
    <property type="entry name" value="HET"/>
    <property type="match status" value="1"/>
</dbReference>
<keyword evidence="3" id="KW-1185">Reference proteome</keyword>
<accession>A0A1L9MUG5</accession>
<evidence type="ECO:0000259" key="1">
    <source>
        <dbReference type="Pfam" id="PF06985"/>
    </source>
</evidence>
<gene>
    <name evidence="2" type="ORF">ASPTUDRAFT_860141</name>
</gene>
<evidence type="ECO:0000313" key="2">
    <source>
        <dbReference type="EMBL" id="OJI80512.1"/>
    </source>
</evidence>
<dbReference type="EMBL" id="KV878207">
    <property type="protein sequence ID" value="OJI80512.1"/>
    <property type="molecule type" value="Genomic_DNA"/>
</dbReference>
<evidence type="ECO:0000313" key="3">
    <source>
        <dbReference type="Proteomes" id="UP000184304"/>
    </source>
</evidence>
<name>A0A1L9MUG5_ASPTC</name>
<dbReference type="AlphaFoldDB" id="A0A1L9MUG5"/>
<feature type="domain" description="Heterokaryon incompatibility" evidence="1">
    <location>
        <begin position="272"/>
        <end position="420"/>
    </location>
</feature>
<reference evidence="3" key="1">
    <citation type="journal article" date="2017" name="Genome Biol.">
        <title>Comparative genomics reveals high biological diversity and specific adaptations in the industrially and medically important fungal genus Aspergillus.</title>
        <authorList>
            <person name="de Vries R.P."/>
            <person name="Riley R."/>
            <person name="Wiebenga A."/>
            <person name="Aguilar-Osorio G."/>
            <person name="Amillis S."/>
            <person name="Uchima C.A."/>
            <person name="Anderluh G."/>
            <person name="Asadollahi M."/>
            <person name="Askin M."/>
            <person name="Barry K."/>
            <person name="Battaglia E."/>
            <person name="Bayram O."/>
            <person name="Benocci T."/>
            <person name="Braus-Stromeyer S.A."/>
            <person name="Caldana C."/>
            <person name="Canovas D."/>
            <person name="Cerqueira G.C."/>
            <person name="Chen F."/>
            <person name="Chen W."/>
            <person name="Choi C."/>
            <person name="Clum A."/>
            <person name="Dos Santos R.A."/>
            <person name="Damasio A.R."/>
            <person name="Diallinas G."/>
            <person name="Emri T."/>
            <person name="Fekete E."/>
            <person name="Flipphi M."/>
            <person name="Freyberg S."/>
            <person name="Gallo A."/>
            <person name="Gournas C."/>
            <person name="Habgood R."/>
            <person name="Hainaut M."/>
            <person name="Harispe M.L."/>
            <person name="Henrissat B."/>
            <person name="Hilden K.S."/>
            <person name="Hope R."/>
            <person name="Hossain A."/>
            <person name="Karabika E."/>
            <person name="Karaffa L."/>
            <person name="Karanyi Z."/>
            <person name="Krasevec N."/>
            <person name="Kuo A."/>
            <person name="Kusch H."/>
            <person name="LaButti K."/>
            <person name="Lagendijk E.L."/>
            <person name="Lapidus A."/>
            <person name="Levasseur A."/>
            <person name="Lindquist E."/>
            <person name="Lipzen A."/>
            <person name="Logrieco A.F."/>
            <person name="MacCabe A."/>
            <person name="Maekelae M.R."/>
            <person name="Malavazi I."/>
            <person name="Melin P."/>
            <person name="Meyer V."/>
            <person name="Mielnichuk N."/>
            <person name="Miskei M."/>
            <person name="Molnar A.P."/>
            <person name="Mule G."/>
            <person name="Ngan C.Y."/>
            <person name="Orejas M."/>
            <person name="Orosz E."/>
            <person name="Ouedraogo J.P."/>
            <person name="Overkamp K.M."/>
            <person name="Park H.-S."/>
            <person name="Perrone G."/>
            <person name="Piumi F."/>
            <person name="Punt P.J."/>
            <person name="Ram A.F."/>
            <person name="Ramon A."/>
            <person name="Rauscher S."/>
            <person name="Record E."/>
            <person name="Riano-Pachon D.M."/>
            <person name="Robert V."/>
            <person name="Roehrig J."/>
            <person name="Ruller R."/>
            <person name="Salamov A."/>
            <person name="Salih N.S."/>
            <person name="Samson R.A."/>
            <person name="Sandor E."/>
            <person name="Sanguinetti M."/>
            <person name="Schuetze T."/>
            <person name="Sepcic K."/>
            <person name="Shelest E."/>
            <person name="Sherlock G."/>
            <person name="Sophianopoulou V."/>
            <person name="Squina F.M."/>
            <person name="Sun H."/>
            <person name="Susca A."/>
            <person name="Todd R.B."/>
            <person name="Tsang A."/>
            <person name="Unkles S.E."/>
            <person name="van de Wiele N."/>
            <person name="van Rossen-Uffink D."/>
            <person name="Oliveira J.V."/>
            <person name="Vesth T.C."/>
            <person name="Visser J."/>
            <person name="Yu J.-H."/>
            <person name="Zhou M."/>
            <person name="Andersen M.R."/>
            <person name="Archer D.B."/>
            <person name="Baker S.E."/>
            <person name="Benoit I."/>
            <person name="Brakhage A.A."/>
            <person name="Braus G.H."/>
            <person name="Fischer R."/>
            <person name="Frisvad J.C."/>
            <person name="Goldman G.H."/>
            <person name="Houbraken J."/>
            <person name="Oakley B."/>
            <person name="Pocsi I."/>
            <person name="Scazzocchio C."/>
            <person name="Seiboth B."/>
            <person name="vanKuyk P.A."/>
            <person name="Wortman J."/>
            <person name="Dyer P.S."/>
            <person name="Grigoriev I.V."/>
        </authorList>
    </citation>
    <scope>NUCLEOTIDE SEQUENCE [LARGE SCALE GENOMIC DNA]</scope>
    <source>
        <strain evidence="3">CBS 134.48</strain>
    </source>
</reference>
<proteinExistence type="predicted"/>
<dbReference type="OrthoDB" id="405906at2759"/>
<protein>
    <recommendedName>
        <fullName evidence="1">Heterokaryon incompatibility domain-containing protein</fullName>
    </recommendedName>
</protein>